<name>A0A8S1MHB4_9CILI</name>
<dbReference type="Pfam" id="PF00069">
    <property type="entry name" value="Pkinase"/>
    <property type="match status" value="1"/>
</dbReference>
<evidence type="ECO:0000259" key="7">
    <source>
        <dbReference type="PROSITE" id="PS51285"/>
    </source>
</evidence>
<dbReference type="PANTHER" id="PTHR24353:SF37">
    <property type="entry name" value="CAMP-DEPENDENT PROTEIN KINASE CATALYTIC SUBUNIT PRKX"/>
    <property type="match status" value="1"/>
</dbReference>
<dbReference type="PROSITE" id="PS00108">
    <property type="entry name" value="PROTEIN_KINASE_ST"/>
    <property type="match status" value="1"/>
</dbReference>
<keyword evidence="5" id="KW-0067">ATP-binding</keyword>
<accession>A0A8S1MHB4</accession>
<evidence type="ECO:0000313" key="8">
    <source>
        <dbReference type="EMBL" id="CAD8079837.1"/>
    </source>
</evidence>
<dbReference type="SMART" id="SM00220">
    <property type="entry name" value="S_TKc"/>
    <property type="match status" value="1"/>
</dbReference>
<evidence type="ECO:0000256" key="1">
    <source>
        <dbReference type="ARBA" id="ARBA00022527"/>
    </source>
</evidence>
<dbReference type="AlphaFoldDB" id="A0A8S1MHB4"/>
<feature type="domain" description="Protein kinase" evidence="6">
    <location>
        <begin position="1"/>
        <end position="196"/>
    </location>
</feature>
<dbReference type="OrthoDB" id="417954at2759"/>
<evidence type="ECO:0000313" key="9">
    <source>
        <dbReference type="Proteomes" id="UP000692954"/>
    </source>
</evidence>
<gene>
    <name evidence="8" type="ORF">PSON_ATCC_30995.1.T0390314</name>
</gene>
<keyword evidence="3" id="KW-0547">Nucleotide-binding</keyword>
<dbReference type="GO" id="GO:0005952">
    <property type="term" value="C:cAMP-dependent protein kinase complex"/>
    <property type="evidence" value="ECO:0007669"/>
    <property type="project" value="TreeGrafter"/>
</dbReference>
<proteinExistence type="predicted"/>
<feature type="domain" description="AGC-kinase C-terminal" evidence="7">
    <location>
        <begin position="197"/>
        <end position="263"/>
    </location>
</feature>
<keyword evidence="4" id="KW-0418">Kinase</keyword>
<evidence type="ECO:0000256" key="4">
    <source>
        <dbReference type="ARBA" id="ARBA00022777"/>
    </source>
</evidence>
<dbReference type="PROSITE" id="PS51285">
    <property type="entry name" value="AGC_KINASE_CTER"/>
    <property type="match status" value="1"/>
</dbReference>
<dbReference type="EMBL" id="CAJJDN010000039">
    <property type="protein sequence ID" value="CAD8079837.1"/>
    <property type="molecule type" value="Genomic_DNA"/>
</dbReference>
<comment type="caution">
    <text evidence="8">The sequence shown here is derived from an EMBL/GenBank/DDBJ whole genome shotgun (WGS) entry which is preliminary data.</text>
</comment>
<dbReference type="GO" id="GO:0005524">
    <property type="term" value="F:ATP binding"/>
    <property type="evidence" value="ECO:0007669"/>
    <property type="project" value="UniProtKB-KW"/>
</dbReference>
<evidence type="ECO:0000259" key="6">
    <source>
        <dbReference type="PROSITE" id="PS50011"/>
    </source>
</evidence>
<reference evidence="8" key="1">
    <citation type="submission" date="2021-01" db="EMBL/GenBank/DDBJ databases">
        <authorList>
            <consortium name="Genoscope - CEA"/>
            <person name="William W."/>
        </authorList>
    </citation>
    <scope>NUCLEOTIDE SEQUENCE</scope>
</reference>
<evidence type="ECO:0000256" key="3">
    <source>
        <dbReference type="ARBA" id="ARBA00022741"/>
    </source>
</evidence>
<dbReference type="InterPro" id="IPR000961">
    <property type="entry name" value="AGC-kinase_C"/>
</dbReference>
<keyword evidence="1" id="KW-0723">Serine/threonine-protein kinase</keyword>
<dbReference type="PANTHER" id="PTHR24353">
    <property type="entry name" value="CYCLIC NUCLEOTIDE-DEPENDENT PROTEIN KINASE"/>
    <property type="match status" value="1"/>
</dbReference>
<keyword evidence="9" id="KW-1185">Reference proteome</keyword>
<protein>
    <submittedName>
        <fullName evidence="8">Uncharacterized protein</fullName>
    </submittedName>
</protein>
<dbReference type="InterPro" id="IPR008271">
    <property type="entry name" value="Ser/Thr_kinase_AS"/>
</dbReference>
<dbReference type="Proteomes" id="UP000692954">
    <property type="component" value="Unassembled WGS sequence"/>
</dbReference>
<dbReference type="GO" id="GO:0004691">
    <property type="term" value="F:cAMP-dependent protein kinase activity"/>
    <property type="evidence" value="ECO:0007669"/>
    <property type="project" value="TreeGrafter"/>
</dbReference>
<organism evidence="8 9">
    <name type="scientific">Paramecium sonneborni</name>
    <dbReference type="NCBI Taxonomy" id="65129"/>
    <lineage>
        <taxon>Eukaryota</taxon>
        <taxon>Sar</taxon>
        <taxon>Alveolata</taxon>
        <taxon>Ciliophora</taxon>
        <taxon>Intramacronucleata</taxon>
        <taxon>Oligohymenophorea</taxon>
        <taxon>Peniculida</taxon>
        <taxon>Parameciidae</taxon>
        <taxon>Paramecium</taxon>
    </lineage>
</organism>
<evidence type="ECO:0000256" key="2">
    <source>
        <dbReference type="ARBA" id="ARBA00022679"/>
    </source>
</evidence>
<sequence length="263" mass="30588">MKTFKDALDVYFLLEYVRGMELFDVIRDIGLLSTYDSQFYVASMILITEYLHHQNIIYRDIKPENFMVDDKGFLKLIDLGTAKIIKGKQGIIRTYTIIGTPHYMAPEIICGKGYNCLVDLWSIGICLYEFMCGMVPFGEEAEDPYEIYEEIIKKDITYPNYLKDKKAKKLMDQLLSRVPEVRLGGSYASLKGNPWFENFDWEKLLEKEIKTPYLPPADKLLPELEIKSLESNGKMIEEEIKQEQAVRQIDGQNQGDQGWEKDF</sequence>
<dbReference type="InterPro" id="IPR000719">
    <property type="entry name" value="Prot_kinase_dom"/>
</dbReference>
<evidence type="ECO:0000256" key="5">
    <source>
        <dbReference type="ARBA" id="ARBA00022840"/>
    </source>
</evidence>
<dbReference type="PROSITE" id="PS50011">
    <property type="entry name" value="PROTEIN_KINASE_DOM"/>
    <property type="match status" value="1"/>
</dbReference>
<keyword evidence="2" id="KW-0808">Transferase</keyword>